<sequence>MELHHRRNANTQSSNEAQPPATNDQQPNPPQNNWLLNKACDFAVELFTTLRPSLKTIIMLKSTGLIFSMVCLFVNRHYAYEAFCKQPIIDSSFTKEFCQYILDANGTENQPPLNPAIDQGLTLSKGLANTDVYISSKLGDVELSFSDLKGRISFSDLDQIEKNDFYGMIEQIVDSARTTKRGIRGMLRAHNNALGGLVKYANKLYAHLSDKRTIVSRLWQKPEPIEVAIVPEQFIADLDELIHTIGIAYNMSQNTESNLGNVVSWKNIIDYYSCLQNRKYPKM</sequence>
<evidence type="ECO:0000313" key="3">
    <source>
        <dbReference type="EMBL" id="CAF1635188.1"/>
    </source>
</evidence>
<dbReference type="AlphaFoldDB" id="A0A816DJW9"/>
<dbReference type="Proteomes" id="UP000663852">
    <property type="component" value="Unassembled WGS sequence"/>
</dbReference>
<evidence type="ECO:0000313" key="4">
    <source>
        <dbReference type="Proteomes" id="UP000663828"/>
    </source>
</evidence>
<organism evidence="3 4">
    <name type="scientific">Adineta ricciae</name>
    <name type="common">Rotifer</name>
    <dbReference type="NCBI Taxonomy" id="249248"/>
    <lineage>
        <taxon>Eukaryota</taxon>
        <taxon>Metazoa</taxon>
        <taxon>Spiralia</taxon>
        <taxon>Gnathifera</taxon>
        <taxon>Rotifera</taxon>
        <taxon>Eurotatoria</taxon>
        <taxon>Bdelloidea</taxon>
        <taxon>Adinetida</taxon>
        <taxon>Adinetidae</taxon>
        <taxon>Adineta</taxon>
    </lineage>
</organism>
<gene>
    <name evidence="2" type="ORF">EDS130_LOCUS9</name>
    <name evidence="3" type="ORF">XAT740_LOCUS52345</name>
</gene>
<feature type="region of interest" description="Disordered" evidence="1">
    <location>
        <begin position="1"/>
        <end position="30"/>
    </location>
</feature>
<reference evidence="3" key="1">
    <citation type="submission" date="2021-02" db="EMBL/GenBank/DDBJ databases">
        <authorList>
            <person name="Nowell W R."/>
        </authorList>
    </citation>
    <scope>NUCLEOTIDE SEQUENCE</scope>
</reference>
<keyword evidence="4" id="KW-1185">Reference proteome</keyword>
<dbReference type="Proteomes" id="UP000663828">
    <property type="component" value="Unassembled WGS sequence"/>
</dbReference>
<accession>A0A816DJW9</accession>
<evidence type="ECO:0000256" key="1">
    <source>
        <dbReference type="SAM" id="MobiDB-lite"/>
    </source>
</evidence>
<dbReference type="EMBL" id="CAJNOR010008600">
    <property type="protein sequence ID" value="CAF1635188.1"/>
    <property type="molecule type" value="Genomic_DNA"/>
</dbReference>
<comment type="caution">
    <text evidence="3">The sequence shown here is derived from an EMBL/GenBank/DDBJ whole genome shotgun (WGS) entry which is preliminary data.</text>
</comment>
<proteinExistence type="predicted"/>
<evidence type="ECO:0000313" key="2">
    <source>
        <dbReference type="EMBL" id="CAF0718805.1"/>
    </source>
</evidence>
<dbReference type="EMBL" id="CAJNOJ010000001">
    <property type="protein sequence ID" value="CAF0718805.1"/>
    <property type="molecule type" value="Genomic_DNA"/>
</dbReference>
<protein>
    <submittedName>
        <fullName evidence="3">Uncharacterized protein</fullName>
    </submittedName>
</protein>
<name>A0A816DJW9_ADIRI</name>